<accession>A0A212I9K2</accession>
<name>A0A212I9K2_9ENTR</name>
<dbReference type="EMBL" id="FLUA01000069">
    <property type="protein sequence ID" value="SBV69277.1"/>
    <property type="molecule type" value="Genomic_DNA"/>
</dbReference>
<dbReference type="AlphaFoldDB" id="A0A212I9K2"/>
<gene>
    <name evidence="2" type="ORF">KL86CIT2_680040</name>
    <name evidence="1" type="ORF">KM92CIT3_30114</name>
</gene>
<evidence type="ECO:0000313" key="1">
    <source>
        <dbReference type="EMBL" id="SBV63483.1"/>
    </source>
</evidence>
<dbReference type="EMBL" id="FLUB01000015">
    <property type="protein sequence ID" value="SBV63483.1"/>
    <property type="molecule type" value="Genomic_DNA"/>
</dbReference>
<reference evidence="1" key="1">
    <citation type="submission" date="2016-04" db="EMBL/GenBank/DDBJ databases">
        <authorList>
            <person name="Evans L.H."/>
            <person name="Alamgir A."/>
            <person name="Owens N."/>
            <person name="Weber N.D."/>
            <person name="Virtaneva K."/>
            <person name="Barbian K."/>
            <person name="Babar A."/>
            <person name="Rosenke K."/>
        </authorList>
    </citation>
    <scope>NUCLEOTIDE SEQUENCE</scope>
    <source>
        <strain evidence="2">86-2</strain>
        <strain evidence="1">92-3</strain>
    </source>
</reference>
<protein>
    <submittedName>
        <fullName evidence="1">Uncharacterized protein</fullName>
    </submittedName>
</protein>
<evidence type="ECO:0000313" key="2">
    <source>
        <dbReference type="EMBL" id="SBV69277.1"/>
    </source>
</evidence>
<organism evidence="1">
    <name type="scientific">uncultured Citrobacter sp</name>
    <dbReference type="NCBI Taxonomy" id="200446"/>
    <lineage>
        <taxon>Bacteria</taxon>
        <taxon>Pseudomonadati</taxon>
        <taxon>Pseudomonadota</taxon>
        <taxon>Gammaproteobacteria</taxon>
        <taxon>Enterobacterales</taxon>
        <taxon>Enterobacteriaceae</taxon>
        <taxon>Citrobacter</taxon>
        <taxon>environmental samples</taxon>
    </lineage>
</organism>
<sequence length="46" mass="5331">MVHLDEVTNYLPVAFFYGCQQAIVIPDYVTLYLSNNLNKTGKSFRF</sequence>
<proteinExistence type="predicted"/>